<feature type="transmembrane region" description="Helical" evidence="1">
    <location>
        <begin position="35"/>
        <end position="50"/>
    </location>
</feature>
<dbReference type="PANTHER" id="PTHR14969">
    <property type="entry name" value="SPHINGOSINE-1-PHOSPHATE PHOSPHOHYDROLASE"/>
    <property type="match status" value="1"/>
</dbReference>
<feature type="transmembrane region" description="Helical" evidence="1">
    <location>
        <begin position="137"/>
        <end position="156"/>
    </location>
</feature>
<evidence type="ECO:0000256" key="1">
    <source>
        <dbReference type="SAM" id="Phobius"/>
    </source>
</evidence>
<keyword evidence="4" id="KW-1185">Reference proteome</keyword>
<dbReference type="PANTHER" id="PTHR14969:SF13">
    <property type="entry name" value="AT30094P"/>
    <property type="match status" value="1"/>
</dbReference>
<sequence length="187" mass="21513">MIEQLHTFDVELFMRIHRGLSNGFFDWLLPLTRNRFFWSPLYLFIIIFCIKEYKKRGLYIVGGVLLTFAIGDLISSRLIKPFISRIRPCNEITLADEIIRRVPCGSGFSFPSAHATNHFGIAIFLILVFYPKWKPILPIGLAWAFIISFAQIYVGVHYPIDTIAGAALGTSIGLLTFQIYKYVIKRY</sequence>
<dbReference type="InterPro" id="IPR036938">
    <property type="entry name" value="PAP2/HPO_sf"/>
</dbReference>
<keyword evidence="1" id="KW-0472">Membrane</keyword>
<dbReference type="eggNOG" id="COG0671">
    <property type="taxonomic scope" value="Bacteria"/>
</dbReference>
<dbReference type="AlphaFoldDB" id="A0A081PJ65"/>
<feature type="transmembrane region" description="Helical" evidence="1">
    <location>
        <begin position="162"/>
        <end position="183"/>
    </location>
</feature>
<dbReference type="RefSeq" id="WP_037439046.1">
    <property type="nucleotide sequence ID" value="NZ_JNFF01000030.1"/>
</dbReference>
<comment type="caution">
    <text evidence="3">The sequence shown here is derived from an EMBL/GenBank/DDBJ whole genome shotgun (WGS) entry which is preliminary data.</text>
</comment>
<dbReference type="EMBL" id="JNFF01000030">
    <property type="protein sequence ID" value="KEQ30738.1"/>
    <property type="molecule type" value="Genomic_DNA"/>
</dbReference>
<keyword evidence="1" id="KW-0812">Transmembrane</keyword>
<dbReference type="Proteomes" id="UP000028007">
    <property type="component" value="Unassembled WGS sequence"/>
</dbReference>
<organism evidence="3 4">
    <name type="scientific">Pedobacter antarcticus 4BY</name>
    <dbReference type="NCBI Taxonomy" id="1358423"/>
    <lineage>
        <taxon>Bacteria</taxon>
        <taxon>Pseudomonadati</taxon>
        <taxon>Bacteroidota</taxon>
        <taxon>Sphingobacteriia</taxon>
        <taxon>Sphingobacteriales</taxon>
        <taxon>Sphingobacteriaceae</taxon>
        <taxon>Pedobacter</taxon>
    </lineage>
</organism>
<dbReference type="Gene3D" id="1.20.144.10">
    <property type="entry name" value="Phosphatidic acid phosphatase type 2/haloperoxidase"/>
    <property type="match status" value="1"/>
</dbReference>
<feature type="transmembrane region" description="Helical" evidence="1">
    <location>
        <begin position="57"/>
        <end position="75"/>
    </location>
</feature>
<dbReference type="OrthoDB" id="9789113at2"/>
<dbReference type="SUPFAM" id="SSF48317">
    <property type="entry name" value="Acid phosphatase/Vanadium-dependent haloperoxidase"/>
    <property type="match status" value="1"/>
</dbReference>
<reference evidence="3 4" key="1">
    <citation type="journal article" date="1992" name="Int. J. Syst. Bacteriol.">
        <title>Sphingobacterium antarcticus sp. nov. a Psychrotrophic Bacterium from the Soils of Schirmacher Oasis, Antarctica.</title>
        <authorList>
            <person name="Shivaji S."/>
            <person name="Ray M.K."/>
            <person name="Rao N.S."/>
            <person name="Saiserr L."/>
            <person name="Jagannadham M.V."/>
            <person name="Kumar G.S."/>
            <person name="Reddy G."/>
            <person name="Bhargava P.M."/>
        </authorList>
    </citation>
    <scope>NUCLEOTIDE SEQUENCE [LARGE SCALE GENOMIC DNA]</scope>
    <source>
        <strain evidence="3 4">4BY</strain>
    </source>
</reference>
<protein>
    <submittedName>
        <fullName evidence="3">Phospholipid phosphatase</fullName>
    </submittedName>
</protein>
<evidence type="ECO:0000313" key="4">
    <source>
        <dbReference type="Proteomes" id="UP000028007"/>
    </source>
</evidence>
<dbReference type="SMART" id="SM00014">
    <property type="entry name" value="acidPPc"/>
    <property type="match status" value="1"/>
</dbReference>
<evidence type="ECO:0000313" key="3">
    <source>
        <dbReference type="EMBL" id="KEQ30738.1"/>
    </source>
</evidence>
<keyword evidence="1" id="KW-1133">Transmembrane helix</keyword>
<dbReference type="InterPro" id="IPR000326">
    <property type="entry name" value="PAP2/HPO"/>
</dbReference>
<proteinExistence type="predicted"/>
<evidence type="ECO:0000259" key="2">
    <source>
        <dbReference type="SMART" id="SM00014"/>
    </source>
</evidence>
<name>A0A081PJ65_9SPHI</name>
<feature type="transmembrane region" description="Helical" evidence="1">
    <location>
        <begin position="112"/>
        <end position="130"/>
    </location>
</feature>
<feature type="domain" description="Phosphatidic acid phosphatase type 2/haloperoxidase" evidence="2">
    <location>
        <begin position="61"/>
        <end position="177"/>
    </location>
</feature>
<gene>
    <name evidence="3" type="ORF">N180_10330</name>
</gene>
<dbReference type="Pfam" id="PF01569">
    <property type="entry name" value="PAP2"/>
    <property type="match status" value="1"/>
</dbReference>
<accession>A0A081PJ65</accession>